<dbReference type="AlphaFoldDB" id="A0A081BE30"/>
<dbReference type="PANTHER" id="PTHR34075:SF5">
    <property type="entry name" value="BLR3430 PROTEIN"/>
    <property type="match status" value="1"/>
</dbReference>
<dbReference type="InterPro" id="IPR052513">
    <property type="entry name" value="Thioester_dehydratase-like"/>
</dbReference>
<evidence type="ECO:0000313" key="3">
    <source>
        <dbReference type="EMBL" id="GAK46298.1"/>
    </source>
</evidence>
<dbReference type="Gene3D" id="6.10.30.10">
    <property type="match status" value="1"/>
</dbReference>
<protein>
    <submittedName>
        <fullName evidence="3">Conserved protein</fullName>
    </submittedName>
</protein>
<evidence type="ECO:0000259" key="1">
    <source>
        <dbReference type="Pfam" id="PF01796"/>
    </source>
</evidence>
<dbReference type="Pfam" id="PF12172">
    <property type="entry name" value="zf-ChsH2"/>
    <property type="match status" value="1"/>
</dbReference>
<accession>A0A081BE30</accession>
<organism evidence="3 4">
    <name type="scientific">Tepidicaulis marinus</name>
    <dbReference type="NCBI Taxonomy" id="1333998"/>
    <lineage>
        <taxon>Bacteria</taxon>
        <taxon>Pseudomonadati</taxon>
        <taxon>Pseudomonadota</taxon>
        <taxon>Alphaproteobacteria</taxon>
        <taxon>Hyphomicrobiales</taxon>
        <taxon>Parvibaculaceae</taxon>
        <taxon>Tepidicaulis</taxon>
    </lineage>
</organism>
<dbReference type="InterPro" id="IPR022002">
    <property type="entry name" value="ChsH2_Znr"/>
</dbReference>
<feature type="domain" description="ChsH2 C-terminal OB-fold" evidence="1">
    <location>
        <begin position="59"/>
        <end position="124"/>
    </location>
</feature>
<dbReference type="InterPro" id="IPR012340">
    <property type="entry name" value="NA-bd_OB-fold"/>
</dbReference>
<evidence type="ECO:0000313" key="4">
    <source>
        <dbReference type="Proteomes" id="UP000028702"/>
    </source>
</evidence>
<evidence type="ECO:0000259" key="2">
    <source>
        <dbReference type="Pfam" id="PF12172"/>
    </source>
</evidence>
<dbReference type="eggNOG" id="COG1545">
    <property type="taxonomic scope" value="Bacteria"/>
</dbReference>
<feature type="domain" description="ChsH2 rubredoxin-like zinc ribbon" evidence="2">
    <location>
        <begin position="22"/>
        <end position="58"/>
    </location>
</feature>
<dbReference type="EMBL" id="BBIO01000017">
    <property type="protein sequence ID" value="GAK46298.1"/>
    <property type="molecule type" value="Genomic_DNA"/>
</dbReference>
<dbReference type="PANTHER" id="PTHR34075">
    <property type="entry name" value="BLR3430 PROTEIN"/>
    <property type="match status" value="1"/>
</dbReference>
<sequence length="140" mass="16129">MEIEQPKYPQPATVDPVDAEFWKLCQDSVLRFQQCSHCDTWRFLPRYMCAKCGSPDYEWMPSSGRGRIFSWTVTYQPFHPAFARDVPYIAAVVELEEGVRMATRLLDCDPEAVELDMPVVLVFRDIGDGFMLPCFKPAPK</sequence>
<dbReference type="InterPro" id="IPR002878">
    <property type="entry name" value="ChsH2_C"/>
</dbReference>
<name>A0A081BE30_9HYPH</name>
<proteinExistence type="predicted"/>
<gene>
    <name evidence="3" type="ORF">M2A_2797</name>
</gene>
<reference evidence="3 4" key="1">
    <citation type="submission" date="2014-07" db="EMBL/GenBank/DDBJ databases">
        <title>Tepidicaulis marinum gen. nov., sp. nov., a novel marine bacterium denitrifying nitrate to nitrous oxide strictly under microaerobic conditions.</title>
        <authorList>
            <person name="Takeuchi M."/>
            <person name="Yamagishi T."/>
            <person name="Kamagata Y."/>
            <person name="Oshima K."/>
            <person name="Hattori M."/>
            <person name="Katayama T."/>
            <person name="Hanada S."/>
            <person name="Tamaki H."/>
            <person name="Marumo K."/>
            <person name="Maeda H."/>
            <person name="Nedachi M."/>
            <person name="Iwasaki W."/>
            <person name="Suwa Y."/>
            <person name="Sakata S."/>
        </authorList>
    </citation>
    <scope>NUCLEOTIDE SEQUENCE [LARGE SCALE GENOMIC DNA]</scope>
    <source>
        <strain evidence="3 4">MA2</strain>
    </source>
</reference>
<dbReference type="Proteomes" id="UP000028702">
    <property type="component" value="Unassembled WGS sequence"/>
</dbReference>
<dbReference type="SUPFAM" id="SSF50249">
    <property type="entry name" value="Nucleic acid-binding proteins"/>
    <property type="match status" value="1"/>
</dbReference>
<comment type="caution">
    <text evidence="3">The sequence shown here is derived from an EMBL/GenBank/DDBJ whole genome shotgun (WGS) entry which is preliminary data.</text>
</comment>
<dbReference type="RefSeq" id="WP_045448726.1">
    <property type="nucleotide sequence ID" value="NZ_BBIO01000017.1"/>
</dbReference>
<dbReference type="Pfam" id="PF01796">
    <property type="entry name" value="OB_ChsH2_C"/>
    <property type="match status" value="1"/>
</dbReference>
<keyword evidence="4" id="KW-1185">Reference proteome</keyword>
<dbReference type="STRING" id="1333998.M2A_2797"/>